<organism evidence="3 4">
    <name type="scientific">Aphanothece hegewaldii CCALA 016</name>
    <dbReference type="NCBI Taxonomy" id="2107694"/>
    <lineage>
        <taxon>Bacteria</taxon>
        <taxon>Bacillati</taxon>
        <taxon>Cyanobacteriota</taxon>
        <taxon>Cyanophyceae</taxon>
        <taxon>Oscillatoriophycideae</taxon>
        <taxon>Chroococcales</taxon>
        <taxon>Aphanothecaceae</taxon>
        <taxon>Aphanothece</taxon>
    </lineage>
</organism>
<feature type="non-terminal residue" evidence="3">
    <location>
        <position position="1079"/>
    </location>
</feature>
<evidence type="ECO:0008006" key="5">
    <source>
        <dbReference type="Google" id="ProtNLM"/>
    </source>
</evidence>
<dbReference type="InterPro" id="IPR013783">
    <property type="entry name" value="Ig-like_fold"/>
</dbReference>
<dbReference type="InterPro" id="IPR011635">
    <property type="entry name" value="CARDB"/>
</dbReference>
<evidence type="ECO:0000259" key="1">
    <source>
        <dbReference type="Pfam" id="PF04151"/>
    </source>
</evidence>
<dbReference type="RefSeq" id="WP_181280747.1">
    <property type="nucleotide sequence ID" value="NZ_PXOH01000085.1"/>
</dbReference>
<dbReference type="Gene3D" id="2.60.40.10">
    <property type="entry name" value="Immunoglobulins"/>
    <property type="match status" value="4"/>
</dbReference>
<dbReference type="Gene3D" id="2.60.120.380">
    <property type="match status" value="1"/>
</dbReference>
<dbReference type="EMBL" id="PXOH01000085">
    <property type="protein sequence ID" value="PSF27588.1"/>
    <property type="molecule type" value="Genomic_DNA"/>
</dbReference>
<comment type="caution">
    <text evidence="3">The sequence shown here is derived from an EMBL/GenBank/DDBJ whole genome shotgun (WGS) entry which is preliminary data.</text>
</comment>
<protein>
    <recommendedName>
        <fullName evidence="5">CARDB domain-containing protein</fullName>
    </recommendedName>
</protein>
<proteinExistence type="predicted"/>
<gene>
    <name evidence="3" type="ORF">C7H19_24935</name>
</gene>
<dbReference type="Pfam" id="PF04151">
    <property type="entry name" value="PPC"/>
    <property type="match status" value="1"/>
</dbReference>
<keyword evidence="4" id="KW-1185">Reference proteome</keyword>
<name>A0A2T1LQJ7_9CHRO</name>
<accession>A0A2T1LQJ7</accession>
<dbReference type="InterPro" id="IPR007280">
    <property type="entry name" value="Peptidase_C_arc/bac"/>
</dbReference>
<sequence length="1079" mass="118681">LPEQVTGEWYITPWSDTYDIVLEDTFDLNINPDDPNELDNNNYKAYPLKILLTSPPDLVVTNVTPTAQGQGGEPFQVTWTVQNQGNREIVNQSWVDTIYLSDRPSLDDPNAKKWLLGKVKQISRLGAGQSETFTLDTILSPAAAGQYIIVETNSEPPTLWEGPYTYNNEGLATTNVTRMPADLIVSSIIAPASSFSGEPIDLSWTVTNVGASMWSGTKYWYDEVWVSPDPTLIQERATKVGSFIYSPQQPLATGDNYTQTSQITLPRGIEGNYYIYVRTNFQGNLAATAGDNQKSREDFIERGFEDPANNISRTILPVVYHEPDLQVGNLVVPVTAPLSGQNIPVSWTVTNTGTRATRENRWSDRIYLSRDSSLDMSDLLLGEFERQGVLGLDEFYEGHLNVILPQGISGNFSLLVFSDANLVDVNDSRVDKWSIPAGAKIYFETISKTLARVPEFFDEGNNVTAAFLPIILREPPDLRVTSLLVPERATIGQSFNLTYTVSNSGTGDTPVSQSNWTDLIYLSRDQFFDPLSDIYLDSINHSNGLIKDNSYTITKTLSIPTYLKGPFYAFVVTDYGQLSGGKVFEGSLENNNATSSTQPIIFEFAPPSDLQVDGILAPVTAHSGDTVAIQWTVTNRGENAASGQWSDAVYLSLDTVWDINDPLVGRLSFNGILEGEQSYTQILETFLPPALPGQYRLIVRPDIYNQIEEATNEANNFTTSANPLNVMVEELPLGVPLPTHLNAGQSRLYQVKLNAEQTFKVSLDSEGSETKNELFLRYNNLPTGTAYDATNTEELGPDPSMVISATDTGVYYILVQNVFGSSPATIKAELLSFGITDVMTDRGGDSRYVTTNIKGAQFQPGALVKLVRPGIAEYLPVRYQVINSTKITAIFDLTEAPHGLYDVKVINPNGNEAIVPYRYLVERTIEPDVTLGLGGSRVLAPGETGTYGIAVKSLTNIDTPYVHFQFGIPSLGDNNFLLSKFDEAVKQMVGISELPYVQLTSNLRGQPPQGAIDLPWASLISDLNTDGEILAPGYIFDLPTAEAIGRTFNVLTYPQLQELLKLQPDALNDLLPGEESKIA</sequence>
<evidence type="ECO:0000259" key="2">
    <source>
        <dbReference type="Pfam" id="PF07705"/>
    </source>
</evidence>
<feature type="non-terminal residue" evidence="3">
    <location>
        <position position="1"/>
    </location>
</feature>
<evidence type="ECO:0000313" key="3">
    <source>
        <dbReference type="EMBL" id="PSF27588.1"/>
    </source>
</evidence>
<dbReference type="AlphaFoldDB" id="A0A2T1LQJ7"/>
<dbReference type="Proteomes" id="UP000239001">
    <property type="component" value="Unassembled WGS sequence"/>
</dbReference>
<reference evidence="3 4" key="1">
    <citation type="submission" date="2018-03" db="EMBL/GenBank/DDBJ databases">
        <title>The ancient ancestry and fast evolution of plastids.</title>
        <authorList>
            <person name="Moore K.R."/>
            <person name="Magnabosco C."/>
            <person name="Momper L."/>
            <person name="Gold D.A."/>
            <person name="Bosak T."/>
            <person name="Fournier G.P."/>
        </authorList>
    </citation>
    <scope>NUCLEOTIDE SEQUENCE [LARGE SCALE GENOMIC DNA]</scope>
    <source>
        <strain evidence="3 4">CCALA 016</strain>
    </source>
</reference>
<feature type="domain" description="CARDB" evidence="2">
    <location>
        <begin position="476"/>
        <end position="594"/>
    </location>
</feature>
<feature type="domain" description="Peptidase C-terminal archaeal/bacterial" evidence="1">
    <location>
        <begin position="746"/>
        <end position="816"/>
    </location>
</feature>
<reference evidence="3 4" key="2">
    <citation type="submission" date="2018-03" db="EMBL/GenBank/DDBJ databases">
        <authorList>
            <person name="Keele B.F."/>
        </authorList>
    </citation>
    <scope>NUCLEOTIDE SEQUENCE [LARGE SCALE GENOMIC DNA]</scope>
    <source>
        <strain evidence="3 4">CCALA 016</strain>
    </source>
</reference>
<feature type="domain" description="CARDB" evidence="2">
    <location>
        <begin position="609"/>
        <end position="719"/>
    </location>
</feature>
<dbReference type="Pfam" id="PF07705">
    <property type="entry name" value="CARDB"/>
    <property type="match status" value="2"/>
</dbReference>
<evidence type="ECO:0000313" key="4">
    <source>
        <dbReference type="Proteomes" id="UP000239001"/>
    </source>
</evidence>